<reference evidence="2 3" key="1">
    <citation type="journal article" date="2008" name="J. Bacteriol.">
        <title>Insights into plant cell wall degradation from the genome sequence of the soil bacterium Cellvibrio japonicus.</title>
        <authorList>
            <person name="Deboy R.T."/>
            <person name="Mongodin E.F."/>
            <person name="Fouts D.E."/>
            <person name="Tailford L.E."/>
            <person name="Khouri H."/>
            <person name="Emerson J.B."/>
            <person name="Mohamoud Y."/>
            <person name="Watkins K."/>
            <person name="Henrissat B."/>
            <person name="Gilbert H.J."/>
            <person name="Nelson K.E."/>
        </authorList>
    </citation>
    <scope>NUCLEOTIDE SEQUENCE [LARGE SCALE GENOMIC DNA]</scope>
    <source>
        <strain evidence="2 3">Ueda107</strain>
    </source>
</reference>
<gene>
    <name evidence="2" type="ordered locus">CJA_0609</name>
</gene>
<dbReference type="HOGENOM" id="CLU_2166468_0_0_6"/>
<evidence type="ECO:0000256" key="1">
    <source>
        <dbReference type="SAM" id="MobiDB-lite"/>
    </source>
</evidence>
<dbReference type="EMBL" id="CP000934">
    <property type="protein sequence ID" value="ACE85763.1"/>
    <property type="molecule type" value="Genomic_DNA"/>
</dbReference>
<dbReference type="AlphaFoldDB" id="B3PJK3"/>
<dbReference type="KEGG" id="cja:CJA_0609"/>
<evidence type="ECO:0000313" key="2">
    <source>
        <dbReference type="EMBL" id="ACE85763.1"/>
    </source>
</evidence>
<protein>
    <submittedName>
        <fullName evidence="2">Uncharacterized protein</fullName>
    </submittedName>
</protein>
<sequence length="110" mass="12888">MPSFSNPKIIIGLFLLVGAGFVFTLTREPLATETYESTQDSDAHITPKNDFYAEAERRREDKLEERAQQERQEKLQKARENSVECQFWRQQKNEKSTERVDEKIAEFCSV</sequence>
<dbReference type="RefSeq" id="WP_012486288.1">
    <property type="nucleotide sequence ID" value="NC_010995.1"/>
</dbReference>
<organism evidence="2 3">
    <name type="scientific">Cellvibrio japonicus (strain Ueda107)</name>
    <name type="common">Pseudomonas fluorescens subsp. cellulosa</name>
    <dbReference type="NCBI Taxonomy" id="498211"/>
    <lineage>
        <taxon>Bacteria</taxon>
        <taxon>Pseudomonadati</taxon>
        <taxon>Pseudomonadota</taxon>
        <taxon>Gammaproteobacteria</taxon>
        <taxon>Cellvibrionales</taxon>
        <taxon>Cellvibrionaceae</taxon>
        <taxon>Cellvibrio</taxon>
    </lineage>
</organism>
<accession>B3PJK3</accession>
<dbReference type="Proteomes" id="UP000001036">
    <property type="component" value="Chromosome"/>
</dbReference>
<proteinExistence type="predicted"/>
<evidence type="ECO:0000313" key="3">
    <source>
        <dbReference type="Proteomes" id="UP000001036"/>
    </source>
</evidence>
<name>B3PJK3_CELJU</name>
<keyword evidence="3" id="KW-1185">Reference proteome</keyword>
<dbReference type="OrthoDB" id="5706212at2"/>
<feature type="region of interest" description="Disordered" evidence="1">
    <location>
        <begin position="55"/>
        <end position="75"/>
    </location>
</feature>